<name>A0A853I7Q3_9GAMM</name>
<protein>
    <submittedName>
        <fullName evidence="2">CHAD domain-containing protein</fullName>
    </submittedName>
</protein>
<dbReference type="Gene3D" id="1.40.20.10">
    <property type="entry name" value="CHAD domain"/>
    <property type="match status" value="1"/>
</dbReference>
<dbReference type="PROSITE" id="PS51708">
    <property type="entry name" value="CHAD"/>
    <property type="match status" value="1"/>
</dbReference>
<accession>A0A853I7Q3</accession>
<dbReference type="EMBL" id="JACCKB010000004">
    <property type="protein sequence ID" value="NYZ65245.1"/>
    <property type="molecule type" value="Genomic_DNA"/>
</dbReference>
<comment type="caution">
    <text evidence="2">The sequence shown here is derived from an EMBL/GenBank/DDBJ whole genome shotgun (WGS) entry which is preliminary data.</text>
</comment>
<feature type="domain" description="CHAD" evidence="1">
    <location>
        <begin position="223"/>
        <end position="523"/>
    </location>
</feature>
<dbReference type="Pfam" id="PF05235">
    <property type="entry name" value="CHAD"/>
    <property type="match status" value="1"/>
</dbReference>
<dbReference type="InterPro" id="IPR007899">
    <property type="entry name" value="CHAD_dom"/>
</dbReference>
<dbReference type="PANTHER" id="PTHR39339">
    <property type="entry name" value="SLR1444 PROTEIN"/>
    <property type="match status" value="1"/>
</dbReference>
<evidence type="ECO:0000259" key="1">
    <source>
        <dbReference type="PROSITE" id="PS51708"/>
    </source>
</evidence>
<keyword evidence="3" id="KW-1185">Reference proteome</keyword>
<evidence type="ECO:0000313" key="3">
    <source>
        <dbReference type="Proteomes" id="UP000569732"/>
    </source>
</evidence>
<evidence type="ECO:0000313" key="2">
    <source>
        <dbReference type="EMBL" id="NYZ65245.1"/>
    </source>
</evidence>
<dbReference type="InterPro" id="IPR038186">
    <property type="entry name" value="CHAD_dom_sf"/>
</dbReference>
<gene>
    <name evidence="2" type="ORF">H0A36_04435</name>
</gene>
<reference evidence="2 3" key="1">
    <citation type="submission" date="2020-07" db="EMBL/GenBank/DDBJ databases">
        <title>Endozoicomonas sp. nov., isolated from sediment.</title>
        <authorList>
            <person name="Gu T."/>
        </authorList>
    </citation>
    <scope>NUCLEOTIDE SEQUENCE [LARGE SCALE GENOMIC DNA]</scope>
    <source>
        <strain evidence="2 3">SM1973</strain>
    </source>
</reference>
<sequence>MTLLAQSLAKPVVSYWQLPGRKNPQSVVRLIKKQFPNVCHSQATQSIPLYDAFGWPLWFDNVMLYQYDSQLILAPKGCFAYESLIASCTANNLNNNGQVLEINQLPSGILKNKVKPLIKLRALQQMATLTCDSHTIKMINSDQKTVCKAIIYILSDQRNGATTIEYLELQPLRGFNEEAEQFTQFLEQHFTTIAEPPLVDYWDKHRLAPQPYSIKPHFAIQPETSTREAVLNMVNTMLALAQQNEQGVIDDIDTEYLHDYRVAIRKIRSLLSLIKQVFPKAETKQLKQQLKTLAQKTNLLRDLDVYLLAKDELKVQLPTQLQPGLDKLFQTFADLRKAECKNIVQHLQNKTYQDTFATIKNTLKTCKKAAKTKNSHKPIIKVAIQEVHNKYQLVCHNGSLLTATTDDEAFHDLRLECKKLRYLLELFADLMDTATNKQAVSSLKKLQDKLGHFNDLSVQQEKLLSYLDGNNIDSLEAAAIGGLVSVMHQQQASLKTEIISQLNDFCSFSTHNKFSQLFQKVSQQ</sequence>
<dbReference type="RefSeq" id="WP_180567278.1">
    <property type="nucleotide sequence ID" value="NZ_JACCKB010000004.1"/>
</dbReference>
<dbReference type="PANTHER" id="PTHR39339:SF1">
    <property type="entry name" value="CHAD DOMAIN-CONTAINING PROTEIN"/>
    <property type="match status" value="1"/>
</dbReference>
<proteinExistence type="predicted"/>
<dbReference type="Proteomes" id="UP000569732">
    <property type="component" value="Unassembled WGS sequence"/>
</dbReference>
<organism evidence="2 3">
    <name type="scientific">Spartinivicinus marinus</name>
    <dbReference type="NCBI Taxonomy" id="2994442"/>
    <lineage>
        <taxon>Bacteria</taxon>
        <taxon>Pseudomonadati</taxon>
        <taxon>Pseudomonadota</taxon>
        <taxon>Gammaproteobacteria</taxon>
        <taxon>Oceanospirillales</taxon>
        <taxon>Zooshikellaceae</taxon>
        <taxon>Spartinivicinus</taxon>
    </lineage>
</organism>
<dbReference type="AlphaFoldDB" id="A0A853I7Q3"/>
<dbReference type="SMART" id="SM00880">
    <property type="entry name" value="CHAD"/>
    <property type="match status" value="1"/>
</dbReference>